<sequence length="89" mass="9619">MLSAEGPQTTFLKHLTVAARARLVKLGLEPRLQRAGEGRRLLQVWRPCGRLGAQGCKSVQQARFKAPSLGILVSAAQEPALRIQSCSAL</sequence>
<reference evidence="1" key="1">
    <citation type="submission" date="2023-05" db="EMBL/GenBank/DDBJ databases">
        <authorList>
            <consortium name="ELIXIR-Norway"/>
        </authorList>
    </citation>
    <scope>NUCLEOTIDE SEQUENCE</scope>
</reference>
<reference evidence="1" key="2">
    <citation type="submission" date="2025-03" db="EMBL/GenBank/DDBJ databases">
        <authorList>
            <consortium name="ELIXIR-Norway"/>
            <consortium name="Elixir Norway"/>
        </authorList>
    </citation>
    <scope>NUCLEOTIDE SEQUENCE</scope>
</reference>
<gene>
    <name evidence="1" type="ORF">MRATA1EN22A_LOCUS27240</name>
</gene>
<organism evidence="1 2">
    <name type="scientific">Rangifer tarandus platyrhynchus</name>
    <name type="common">Svalbard reindeer</name>
    <dbReference type="NCBI Taxonomy" id="3082113"/>
    <lineage>
        <taxon>Eukaryota</taxon>
        <taxon>Metazoa</taxon>
        <taxon>Chordata</taxon>
        <taxon>Craniata</taxon>
        <taxon>Vertebrata</taxon>
        <taxon>Euteleostomi</taxon>
        <taxon>Mammalia</taxon>
        <taxon>Eutheria</taxon>
        <taxon>Laurasiatheria</taxon>
        <taxon>Artiodactyla</taxon>
        <taxon>Ruminantia</taxon>
        <taxon>Pecora</taxon>
        <taxon>Cervidae</taxon>
        <taxon>Odocoileinae</taxon>
        <taxon>Rangifer</taxon>
    </lineage>
</organism>
<dbReference type="EMBL" id="OX596092">
    <property type="protein sequence ID" value="CAN0561758.1"/>
    <property type="molecule type" value="Genomic_DNA"/>
</dbReference>
<dbReference type="Proteomes" id="UP001162501">
    <property type="component" value="Chromosome 8"/>
</dbReference>
<proteinExistence type="predicted"/>
<protein>
    <submittedName>
        <fullName evidence="1">Uncharacterized protein</fullName>
    </submittedName>
</protein>
<evidence type="ECO:0000313" key="2">
    <source>
        <dbReference type="Proteomes" id="UP001162501"/>
    </source>
</evidence>
<name>A0AC60A9J5_RANTA</name>
<evidence type="ECO:0000313" key="1">
    <source>
        <dbReference type="EMBL" id="CAN0561758.1"/>
    </source>
</evidence>
<accession>A0AC60A9J5</accession>